<evidence type="ECO:0000313" key="3">
    <source>
        <dbReference type="EnsemblFungi" id="EJT69018"/>
    </source>
</evidence>
<proteinExistence type="predicted"/>
<name>J3PIT5_GAET3</name>
<dbReference type="GeneID" id="20353873"/>
<feature type="compositionally biased region" description="Polar residues" evidence="1">
    <location>
        <begin position="57"/>
        <end position="69"/>
    </location>
</feature>
<evidence type="ECO:0000313" key="2">
    <source>
        <dbReference type="EMBL" id="EJT69018.1"/>
    </source>
</evidence>
<feature type="region of interest" description="Disordered" evidence="1">
    <location>
        <begin position="91"/>
        <end position="120"/>
    </location>
</feature>
<dbReference type="HOGENOM" id="CLU_983664_0_0_1"/>
<evidence type="ECO:0000256" key="1">
    <source>
        <dbReference type="SAM" id="MobiDB-lite"/>
    </source>
</evidence>
<feature type="region of interest" description="Disordered" evidence="1">
    <location>
        <begin position="184"/>
        <end position="210"/>
    </location>
</feature>
<sequence length="283" mass="29446">MARISGEAAASPVASSYHEQGARIHAPPGQDNRRGWYWGQGNSASVDHSCGEDPAEPTNQVDSQQSGLFSSGDPLNPLLVGSSVAAWGGVGEESSARATPSHASVVEEDDDLPPPWSPAHPLPSVAVAHPHLPPSLAEEEVEENSDRLKGHFTEPAPYVGHPYSAYGLGDNDQLLYDNLHEGTAEEHEEADGGAGDYPSNPPVRAPQQALGPNSPKDIGLAGFSGLYVDFGDARIICRSFHMPTTVIDELETAAAAALAVTGGDGGYALQTEGEAEAGLAQTV</sequence>
<reference evidence="3" key="4">
    <citation type="journal article" date="2015" name="G3 (Bethesda)">
        <title>Genome sequences of three phytopathogenic species of the Magnaporthaceae family of fungi.</title>
        <authorList>
            <person name="Okagaki L.H."/>
            <person name="Nunes C.C."/>
            <person name="Sailsbery J."/>
            <person name="Clay B."/>
            <person name="Brown D."/>
            <person name="John T."/>
            <person name="Oh Y."/>
            <person name="Young N."/>
            <person name="Fitzgerald M."/>
            <person name="Haas B.J."/>
            <person name="Zeng Q."/>
            <person name="Young S."/>
            <person name="Adiconis X."/>
            <person name="Fan L."/>
            <person name="Levin J.Z."/>
            <person name="Mitchell T.K."/>
            <person name="Okubara P.A."/>
            <person name="Farman M.L."/>
            <person name="Kohn L.M."/>
            <person name="Birren B."/>
            <person name="Ma L.-J."/>
            <person name="Dean R.A."/>
        </authorList>
    </citation>
    <scope>NUCLEOTIDE SEQUENCE</scope>
    <source>
        <strain evidence="3">R3-111a-1</strain>
    </source>
</reference>
<protein>
    <submittedName>
        <fullName evidence="2 3">Uncharacterized protein</fullName>
    </submittedName>
</protein>
<dbReference type="VEuPathDB" id="FungiDB:GGTG_13415"/>
<dbReference type="AlphaFoldDB" id="J3PIT5"/>
<reference evidence="2" key="2">
    <citation type="submission" date="2010-07" db="EMBL/GenBank/DDBJ databases">
        <authorList>
            <consortium name="The Broad Institute Genome Sequencing Platform"/>
            <consortium name="Broad Institute Genome Sequencing Center for Infectious Disease"/>
            <person name="Ma L.-J."/>
            <person name="Dead R."/>
            <person name="Young S."/>
            <person name="Zeng Q."/>
            <person name="Koehrsen M."/>
            <person name="Alvarado L."/>
            <person name="Berlin A."/>
            <person name="Chapman S.B."/>
            <person name="Chen Z."/>
            <person name="Freedman E."/>
            <person name="Gellesch M."/>
            <person name="Goldberg J."/>
            <person name="Griggs A."/>
            <person name="Gujja S."/>
            <person name="Heilman E.R."/>
            <person name="Heiman D."/>
            <person name="Hepburn T."/>
            <person name="Howarth C."/>
            <person name="Jen D."/>
            <person name="Larson L."/>
            <person name="Mehta T."/>
            <person name="Neiman D."/>
            <person name="Pearson M."/>
            <person name="Roberts A."/>
            <person name="Saif S."/>
            <person name="Shea T."/>
            <person name="Shenoy N."/>
            <person name="Sisk P."/>
            <person name="Stolte C."/>
            <person name="Sykes S."/>
            <person name="Walk T."/>
            <person name="White J."/>
            <person name="Yandava C."/>
            <person name="Haas B."/>
            <person name="Nusbaum C."/>
            <person name="Birren B."/>
        </authorList>
    </citation>
    <scope>NUCLEOTIDE SEQUENCE</scope>
    <source>
        <strain evidence="2">R3-111a-1</strain>
    </source>
</reference>
<reference evidence="4" key="1">
    <citation type="submission" date="2010-07" db="EMBL/GenBank/DDBJ databases">
        <title>The genome sequence of Gaeumannomyces graminis var. tritici strain R3-111a-1.</title>
        <authorList>
            <consortium name="The Broad Institute Genome Sequencing Platform"/>
            <person name="Ma L.-J."/>
            <person name="Dead R."/>
            <person name="Young S."/>
            <person name="Zeng Q."/>
            <person name="Koehrsen M."/>
            <person name="Alvarado L."/>
            <person name="Berlin A."/>
            <person name="Chapman S.B."/>
            <person name="Chen Z."/>
            <person name="Freedman E."/>
            <person name="Gellesch M."/>
            <person name="Goldberg J."/>
            <person name="Griggs A."/>
            <person name="Gujja S."/>
            <person name="Heilman E.R."/>
            <person name="Heiman D."/>
            <person name="Hepburn T."/>
            <person name="Howarth C."/>
            <person name="Jen D."/>
            <person name="Larson L."/>
            <person name="Mehta T."/>
            <person name="Neiman D."/>
            <person name="Pearson M."/>
            <person name="Roberts A."/>
            <person name="Saif S."/>
            <person name="Shea T."/>
            <person name="Shenoy N."/>
            <person name="Sisk P."/>
            <person name="Stolte C."/>
            <person name="Sykes S."/>
            <person name="Walk T."/>
            <person name="White J."/>
            <person name="Yandava C."/>
            <person name="Haas B."/>
            <person name="Nusbaum C."/>
            <person name="Birren B."/>
        </authorList>
    </citation>
    <scope>NUCLEOTIDE SEQUENCE [LARGE SCALE GENOMIC DNA]</scope>
    <source>
        <strain evidence="4">R3-111a-1</strain>
    </source>
</reference>
<keyword evidence="4" id="KW-1185">Reference proteome</keyword>
<dbReference type="EnsemblFungi" id="EJT69018">
    <property type="protein sequence ID" value="EJT69018"/>
    <property type="gene ID" value="GGTG_13415"/>
</dbReference>
<evidence type="ECO:0000313" key="4">
    <source>
        <dbReference type="Proteomes" id="UP000006039"/>
    </source>
</evidence>
<dbReference type="EMBL" id="GL385407">
    <property type="protein sequence ID" value="EJT69018.1"/>
    <property type="molecule type" value="Genomic_DNA"/>
</dbReference>
<accession>J3PIT5</accession>
<reference evidence="3" key="5">
    <citation type="submission" date="2018-04" db="UniProtKB">
        <authorList>
            <consortium name="EnsemblFungi"/>
        </authorList>
    </citation>
    <scope>IDENTIFICATION</scope>
    <source>
        <strain evidence="3">R3-111a-1</strain>
    </source>
</reference>
<gene>
    <name evidence="3" type="primary">20353873</name>
    <name evidence="2" type="ORF">GGTG_13415</name>
</gene>
<feature type="region of interest" description="Disordered" evidence="1">
    <location>
        <begin position="1"/>
        <end position="75"/>
    </location>
</feature>
<dbReference type="Proteomes" id="UP000006039">
    <property type="component" value="Unassembled WGS sequence"/>
</dbReference>
<reference evidence="2" key="3">
    <citation type="submission" date="2010-09" db="EMBL/GenBank/DDBJ databases">
        <title>Annotation of Gaeumannomyces graminis var. tritici R3-111a-1.</title>
        <authorList>
            <consortium name="The Broad Institute Genome Sequencing Platform"/>
            <person name="Ma L.-J."/>
            <person name="Dead R."/>
            <person name="Young S.K."/>
            <person name="Zeng Q."/>
            <person name="Gargeya S."/>
            <person name="Fitzgerald M."/>
            <person name="Haas B."/>
            <person name="Abouelleil A."/>
            <person name="Alvarado L."/>
            <person name="Arachchi H.M."/>
            <person name="Berlin A."/>
            <person name="Brown A."/>
            <person name="Chapman S.B."/>
            <person name="Chen Z."/>
            <person name="Dunbar C."/>
            <person name="Freedman E."/>
            <person name="Gearin G."/>
            <person name="Gellesch M."/>
            <person name="Goldberg J."/>
            <person name="Griggs A."/>
            <person name="Gujja S."/>
            <person name="Heiman D."/>
            <person name="Howarth C."/>
            <person name="Larson L."/>
            <person name="Lui A."/>
            <person name="MacDonald P.J.P."/>
            <person name="Mehta T."/>
            <person name="Montmayeur A."/>
            <person name="Murphy C."/>
            <person name="Neiman D."/>
            <person name="Pearson M."/>
            <person name="Priest M."/>
            <person name="Roberts A."/>
            <person name="Saif S."/>
            <person name="Shea T."/>
            <person name="Shenoy N."/>
            <person name="Sisk P."/>
            <person name="Stolte C."/>
            <person name="Sykes S."/>
            <person name="Yandava C."/>
            <person name="Wortman J."/>
            <person name="Nusbaum C."/>
            <person name="Birren B."/>
        </authorList>
    </citation>
    <scope>NUCLEOTIDE SEQUENCE</scope>
    <source>
        <strain evidence="2">R3-111a-1</strain>
    </source>
</reference>
<dbReference type="RefSeq" id="XP_009229585.1">
    <property type="nucleotide sequence ID" value="XM_009231321.1"/>
</dbReference>
<organism evidence="2">
    <name type="scientific">Gaeumannomyces tritici (strain R3-111a-1)</name>
    <name type="common">Wheat and barley take-all root rot fungus</name>
    <name type="synonym">Gaeumannomyces graminis var. tritici</name>
    <dbReference type="NCBI Taxonomy" id="644352"/>
    <lineage>
        <taxon>Eukaryota</taxon>
        <taxon>Fungi</taxon>
        <taxon>Dikarya</taxon>
        <taxon>Ascomycota</taxon>
        <taxon>Pezizomycotina</taxon>
        <taxon>Sordariomycetes</taxon>
        <taxon>Sordariomycetidae</taxon>
        <taxon>Magnaporthales</taxon>
        <taxon>Magnaporthaceae</taxon>
        <taxon>Gaeumannomyces</taxon>
    </lineage>
</organism>